<dbReference type="GO" id="GO:0006790">
    <property type="term" value="P:sulfur compound metabolic process"/>
    <property type="evidence" value="ECO:0007669"/>
    <property type="project" value="TreeGrafter"/>
</dbReference>
<proteinExistence type="predicted"/>
<dbReference type="InterPro" id="IPR014756">
    <property type="entry name" value="Ig_E-set"/>
</dbReference>
<organism evidence="4 5">
    <name type="scientific">Gordonia polyisoprenivorans</name>
    <dbReference type="NCBI Taxonomy" id="84595"/>
    <lineage>
        <taxon>Bacteria</taxon>
        <taxon>Bacillati</taxon>
        <taxon>Actinomycetota</taxon>
        <taxon>Actinomycetes</taxon>
        <taxon>Mycobacteriales</taxon>
        <taxon>Gordoniaceae</taxon>
        <taxon>Gordonia</taxon>
    </lineage>
</organism>
<evidence type="ECO:0000313" key="5">
    <source>
        <dbReference type="Proteomes" id="UP000563898"/>
    </source>
</evidence>
<dbReference type="Gene3D" id="3.90.420.10">
    <property type="entry name" value="Oxidoreductase, molybdopterin-binding domain"/>
    <property type="match status" value="1"/>
</dbReference>
<sequence>MRRTAGRYLRAMTVGVLSVGVGLVAGELIAALAVAPASPVGVVGAQLIDHTPSAIREWAITTFGTSDKTALLSGISVAVVVLAAIAGVLQVIRPPMGAAVIGAFGVVGAVCAVTRPTGTALYAVPSLCAGVIGIVVLVVLCRRAIGTRGQPEHTEPGQPGPEHPDPDDARPVATVGWSRRRFVAVSGGVAVLIAVSGYAARRIAATGGAVAERMGLRLPAVREAAPPIAASMNLQVPGATPFLTSAADFYRIDTALAVPQLTTRQWRLRIHGMVARELTLDWEDLMAMPARERVVTLTCVSNEVGGDLAGNARWLGYPMAEILARVGAEADADMLLSTSVDGWTSGTPLSAITDGRDAMLVIGMNGAPLPLEHGYPVRQVIPGLYGFVSACKWVIDWEITRFDRAQSYWTKRGWGEKAPIKTASRIDRPAPFASLPVGPVVVAGTAWAQHRGVRSVQVRVDDGPWQEATLAPEYSIDTWRQWTWTWDAQPGQHTLYCRATDATGATQPDTRVPPIPDGATGWHSRVMTVQR</sequence>
<dbReference type="Gene3D" id="2.60.40.650">
    <property type="match status" value="1"/>
</dbReference>
<feature type="domain" description="Oxidoreductase molybdopterin-binding" evidence="3">
    <location>
        <begin position="256"/>
        <end position="409"/>
    </location>
</feature>
<keyword evidence="2" id="KW-0472">Membrane</keyword>
<feature type="transmembrane region" description="Helical" evidence="2">
    <location>
        <begin position="12"/>
        <end position="35"/>
    </location>
</feature>
<comment type="caution">
    <text evidence="4">The sequence shown here is derived from an EMBL/GenBank/DDBJ whole genome shotgun (WGS) entry which is preliminary data.</text>
</comment>
<dbReference type="Proteomes" id="UP000563898">
    <property type="component" value="Unassembled WGS sequence"/>
</dbReference>
<dbReference type="InterPro" id="IPR036374">
    <property type="entry name" value="OxRdtase_Mopterin-bd_sf"/>
</dbReference>
<dbReference type="PANTHER" id="PTHR19372">
    <property type="entry name" value="SULFITE REDUCTASE"/>
    <property type="match status" value="1"/>
</dbReference>
<dbReference type="EMBL" id="JAAXPC010000011">
    <property type="protein sequence ID" value="NKY03648.1"/>
    <property type="molecule type" value="Genomic_DNA"/>
</dbReference>
<dbReference type="PANTHER" id="PTHR19372:SF7">
    <property type="entry name" value="SULFITE OXIDASE, MITOCHONDRIAL"/>
    <property type="match status" value="1"/>
</dbReference>
<dbReference type="InterPro" id="IPR000572">
    <property type="entry name" value="OxRdtase_Mopterin-bd_dom"/>
</dbReference>
<dbReference type="SUPFAM" id="SSF81296">
    <property type="entry name" value="E set domains"/>
    <property type="match status" value="1"/>
</dbReference>
<gene>
    <name evidence="4" type="ORF">HGA05_18935</name>
</gene>
<feature type="transmembrane region" description="Helical" evidence="2">
    <location>
        <begin position="96"/>
        <end position="115"/>
    </location>
</feature>
<dbReference type="AlphaFoldDB" id="A0A846WPT3"/>
<protein>
    <submittedName>
        <fullName evidence="4">Molybdopterin-dependent oxidoreductase</fullName>
    </submittedName>
</protein>
<keyword evidence="2" id="KW-0812">Transmembrane</keyword>
<name>A0A846WPT3_9ACTN</name>
<dbReference type="GO" id="GO:0043546">
    <property type="term" value="F:molybdopterin cofactor binding"/>
    <property type="evidence" value="ECO:0007669"/>
    <property type="project" value="TreeGrafter"/>
</dbReference>
<feature type="transmembrane region" description="Helical" evidence="2">
    <location>
        <begin position="182"/>
        <end position="200"/>
    </location>
</feature>
<feature type="region of interest" description="Disordered" evidence="1">
    <location>
        <begin position="504"/>
        <end position="531"/>
    </location>
</feature>
<dbReference type="RefSeq" id="WP_035728146.1">
    <property type="nucleotide sequence ID" value="NZ_JAAXPC010000011.1"/>
</dbReference>
<feature type="transmembrane region" description="Helical" evidence="2">
    <location>
        <begin position="70"/>
        <end position="89"/>
    </location>
</feature>
<feature type="region of interest" description="Disordered" evidence="1">
    <location>
        <begin position="148"/>
        <end position="171"/>
    </location>
</feature>
<accession>A0A846WPT3</accession>
<feature type="transmembrane region" description="Helical" evidence="2">
    <location>
        <begin position="121"/>
        <end position="141"/>
    </location>
</feature>
<keyword evidence="2" id="KW-1133">Transmembrane helix</keyword>
<dbReference type="Pfam" id="PF00174">
    <property type="entry name" value="Oxidored_molyb"/>
    <property type="match status" value="1"/>
</dbReference>
<dbReference type="SUPFAM" id="SSF56524">
    <property type="entry name" value="Oxidoreductase molybdopterin-binding domain"/>
    <property type="match status" value="1"/>
</dbReference>
<dbReference type="GO" id="GO:0008482">
    <property type="term" value="F:sulfite oxidase activity"/>
    <property type="evidence" value="ECO:0007669"/>
    <property type="project" value="TreeGrafter"/>
</dbReference>
<evidence type="ECO:0000256" key="1">
    <source>
        <dbReference type="SAM" id="MobiDB-lite"/>
    </source>
</evidence>
<reference evidence="4 5" key="1">
    <citation type="submission" date="2020-04" db="EMBL/GenBank/DDBJ databases">
        <title>MicrobeNet Type strains.</title>
        <authorList>
            <person name="Nicholson A.C."/>
        </authorList>
    </citation>
    <scope>NUCLEOTIDE SEQUENCE [LARGE SCALE GENOMIC DNA]</scope>
    <source>
        <strain evidence="4 5">ATCC BAA-14</strain>
    </source>
</reference>
<evidence type="ECO:0000313" key="4">
    <source>
        <dbReference type="EMBL" id="NKY03648.1"/>
    </source>
</evidence>
<evidence type="ECO:0000256" key="2">
    <source>
        <dbReference type="SAM" id="Phobius"/>
    </source>
</evidence>
<evidence type="ECO:0000259" key="3">
    <source>
        <dbReference type="Pfam" id="PF00174"/>
    </source>
</evidence>
<dbReference type="GO" id="GO:0020037">
    <property type="term" value="F:heme binding"/>
    <property type="evidence" value="ECO:0007669"/>
    <property type="project" value="TreeGrafter"/>
</dbReference>